<evidence type="ECO:0000313" key="2">
    <source>
        <dbReference type="EMBL" id="GAU41421.1"/>
    </source>
</evidence>
<dbReference type="AlphaFoldDB" id="A0A2Z6NCA1"/>
<accession>A0A2Z6NCA1</accession>
<keyword evidence="3" id="KW-1185">Reference proteome</keyword>
<organism evidence="2 3">
    <name type="scientific">Trifolium subterraneum</name>
    <name type="common">Subterranean clover</name>
    <dbReference type="NCBI Taxonomy" id="3900"/>
    <lineage>
        <taxon>Eukaryota</taxon>
        <taxon>Viridiplantae</taxon>
        <taxon>Streptophyta</taxon>
        <taxon>Embryophyta</taxon>
        <taxon>Tracheophyta</taxon>
        <taxon>Spermatophyta</taxon>
        <taxon>Magnoliopsida</taxon>
        <taxon>eudicotyledons</taxon>
        <taxon>Gunneridae</taxon>
        <taxon>Pentapetalae</taxon>
        <taxon>rosids</taxon>
        <taxon>fabids</taxon>
        <taxon>Fabales</taxon>
        <taxon>Fabaceae</taxon>
        <taxon>Papilionoideae</taxon>
        <taxon>50 kb inversion clade</taxon>
        <taxon>NPAAA clade</taxon>
        <taxon>Hologalegina</taxon>
        <taxon>IRL clade</taxon>
        <taxon>Trifolieae</taxon>
        <taxon>Trifolium</taxon>
    </lineage>
</organism>
<feature type="region of interest" description="Disordered" evidence="1">
    <location>
        <begin position="64"/>
        <end position="85"/>
    </location>
</feature>
<feature type="compositionally biased region" description="Polar residues" evidence="1">
    <location>
        <begin position="64"/>
        <end position="76"/>
    </location>
</feature>
<reference evidence="3" key="1">
    <citation type="journal article" date="2017" name="Front. Plant Sci.">
        <title>Climate Clever Clovers: New Paradigm to Reduce the Environmental Footprint of Ruminants by Breeding Low Methanogenic Forages Utilizing Haplotype Variation.</title>
        <authorList>
            <person name="Kaur P."/>
            <person name="Appels R."/>
            <person name="Bayer P.E."/>
            <person name="Keeble-Gagnere G."/>
            <person name="Wang J."/>
            <person name="Hirakawa H."/>
            <person name="Shirasawa K."/>
            <person name="Vercoe P."/>
            <person name="Stefanova K."/>
            <person name="Durmic Z."/>
            <person name="Nichols P."/>
            <person name="Revell C."/>
            <person name="Isobe S.N."/>
            <person name="Edwards D."/>
            <person name="Erskine W."/>
        </authorList>
    </citation>
    <scope>NUCLEOTIDE SEQUENCE [LARGE SCALE GENOMIC DNA]</scope>
    <source>
        <strain evidence="3">cv. Daliak</strain>
    </source>
</reference>
<sequence>MDRTWMYNRVNDDRKVQTQIGEISEDRAHEVDGAMGLQLSQECIGSRSGGQVYDTTNLSTTFQHGSISHTQKSQTPSTPPVSGWSLEADRWDSRVAKATHNTLVVAREAKETAHNALVVAREAVVVAREDNERIQKLQNDFDCFRK</sequence>
<evidence type="ECO:0000313" key="3">
    <source>
        <dbReference type="Proteomes" id="UP000242715"/>
    </source>
</evidence>
<evidence type="ECO:0000256" key="1">
    <source>
        <dbReference type="SAM" id="MobiDB-lite"/>
    </source>
</evidence>
<dbReference type="Proteomes" id="UP000242715">
    <property type="component" value="Unassembled WGS sequence"/>
</dbReference>
<proteinExistence type="predicted"/>
<dbReference type="EMBL" id="DF973863">
    <property type="protein sequence ID" value="GAU41421.1"/>
    <property type="molecule type" value="Genomic_DNA"/>
</dbReference>
<gene>
    <name evidence="2" type="ORF">TSUD_26010</name>
</gene>
<name>A0A2Z6NCA1_TRISU</name>
<protein>
    <submittedName>
        <fullName evidence="2">Uncharacterized protein</fullName>
    </submittedName>
</protein>